<dbReference type="OrthoDB" id="1577640at2759"/>
<dbReference type="EMBL" id="AMYD01001425">
    <property type="protein sequence ID" value="EQB53193.1"/>
    <property type="molecule type" value="Genomic_DNA"/>
</dbReference>
<comment type="caution">
    <text evidence="1">The sequence shown here is derived from an EMBL/GenBank/DDBJ whole genome shotgun (WGS) entry which is preliminary data.</text>
</comment>
<dbReference type="Gene3D" id="1.25.40.20">
    <property type="entry name" value="Ankyrin repeat-containing domain"/>
    <property type="match status" value="1"/>
</dbReference>
<name>T0KK38_COLGC</name>
<dbReference type="InterPro" id="IPR036770">
    <property type="entry name" value="Ankyrin_rpt-contain_sf"/>
</dbReference>
<proteinExistence type="predicted"/>
<accession>T0KK38</accession>
<dbReference type="AlphaFoldDB" id="T0KK38"/>
<evidence type="ECO:0000313" key="1">
    <source>
        <dbReference type="EMBL" id="EQB53193.1"/>
    </source>
</evidence>
<dbReference type="SUPFAM" id="SSF48403">
    <property type="entry name" value="Ankyrin repeat"/>
    <property type="match status" value="1"/>
</dbReference>
<protein>
    <submittedName>
        <fullName evidence="1">Uncharacterized protein</fullName>
    </submittedName>
</protein>
<sequence length="189" mass="21151">MANEACASIIDAKDASGLTALQCAIYWPQVESVAFLMKQNATIHLEVPSTYVPYRTFDRTGIQHREVSNLLAAILVGHRTEMLQFAVENLPESEVVRLGLQNMTFLKETAFEVVESLKSLAVRLPEFYDHVVPGSIYHCPMMDDTLAKALFEAGFDSTDASYHGYTPLMIQTYDDLSHAFLHPAQFNFA</sequence>
<gene>
    <name evidence="1" type="ORF">CGLO_07114</name>
</gene>
<reference evidence="2" key="1">
    <citation type="journal article" date="2013" name="Mol. Plant Microbe Interact.">
        <title>Global aspects of pacC regulation of pathogenicity genes in Colletotrichum gloeosporioides as revealed by transcriptome analysis.</title>
        <authorList>
            <person name="Alkan N."/>
            <person name="Meng X."/>
            <person name="Friedlander G."/>
            <person name="Reuveni E."/>
            <person name="Sukno S."/>
            <person name="Sherman A."/>
            <person name="Thon M."/>
            <person name="Fluhr R."/>
            <person name="Prusky D."/>
        </authorList>
    </citation>
    <scope>NUCLEOTIDE SEQUENCE [LARGE SCALE GENOMIC DNA]</scope>
    <source>
        <strain evidence="2">Cg-14</strain>
    </source>
</reference>
<organism evidence="1 2">
    <name type="scientific">Colletotrichum gloeosporioides (strain Cg-14)</name>
    <name type="common">Anthracnose fungus</name>
    <name type="synonym">Glomerella cingulata</name>
    <dbReference type="NCBI Taxonomy" id="1237896"/>
    <lineage>
        <taxon>Eukaryota</taxon>
        <taxon>Fungi</taxon>
        <taxon>Dikarya</taxon>
        <taxon>Ascomycota</taxon>
        <taxon>Pezizomycotina</taxon>
        <taxon>Sordariomycetes</taxon>
        <taxon>Hypocreomycetidae</taxon>
        <taxon>Glomerellales</taxon>
        <taxon>Glomerellaceae</taxon>
        <taxon>Colletotrichum</taxon>
        <taxon>Colletotrichum gloeosporioides species complex</taxon>
    </lineage>
</organism>
<evidence type="ECO:0000313" key="2">
    <source>
        <dbReference type="Proteomes" id="UP000015530"/>
    </source>
</evidence>
<dbReference type="Proteomes" id="UP000015530">
    <property type="component" value="Unassembled WGS sequence"/>
</dbReference>
<dbReference type="HOGENOM" id="CLU_1434346_0_0_1"/>